<proteinExistence type="predicted"/>
<dbReference type="PANTHER" id="PTHR46513:SF41">
    <property type="entry name" value="LOW-DENSITY LIPOPROTEIN RECEPTOR-RELATED PROTEIN"/>
    <property type="match status" value="1"/>
</dbReference>
<feature type="repeat" description="LDL-receptor class B" evidence="2">
    <location>
        <begin position="1615"/>
        <end position="1658"/>
    </location>
</feature>
<dbReference type="InterPro" id="IPR011042">
    <property type="entry name" value="6-blade_b-propeller_TolB-like"/>
</dbReference>
<dbReference type="Gene3D" id="2.120.10.30">
    <property type="entry name" value="TolB, C-terminal domain"/>
    <property type="match status" value="7"/>
</dbReference>
<dbReference type="SMART" id="SM00181">
    <property type="entry name" value="EGF"/>
    <property type="match status" value="6"/>
</dbReference>
<name>A0ABY6L3B8_9ARAC</name>
<feature type="repeat" description="LDL-receptor class B" evidence="2">
    <location>
        <begin position="1328"/>
        <end position="1371"/>
    </location>
</feature>
<feature type="repeat" description="LDL-receptor class B" evidence="2">
    <location>
        <begin position="363"/>
        <end position="405"/>
    </location>
</feature>
<evidence type="ECO:0000313" key="6">
    <source>
        <dbReference type="Proteomes" id="UP001235939"/>
    </source>
</evidence>
<dbReference type="SUPFAM" id="SSF101898">
    <property type="entry name" value="NHL repeat"/>
    <property type="match status" value="1"/>
</dbReference>
<evidence type="ECO:0000256" key="3">
    <source>
        <dbReference type="SAM" id="MobiDB-lite"/>
    </source>
</evidence>
<dbReference type="EMBL" id="CP092874">
    <property type="protein sequence ID" value="UYV74687.1"/>
    <property type="molecule type" value="Genomic_DNA"/>
</dbReference>
<feature type="repeat" description="LDL-receptor class B" evidence="2">
    <location>
        <begin position="1285"/>
        <end position="1327"/>
    </location>
</feature>
<dbReference type="Proteomes" id="UP001235939">
    <property type="component" value="Chromosome 12"/>
</dbReference>
<dbReference type="Pfam" id="PF14670">
    <property type="entry name" value="FXa_inhibition"/>
    <property type="match status" value="1"/>
</dbReference>
<dbReference type="Gene3D" id="2.10.25.10">
    <property type="entry name" value="Laminin"/>
    <property type="match status" value="1"/>
</dbReference>
<feature type="repeat" description="LDL-receptor class B" evidence="2">
    <location>
        <begin position="1882"/>
        <end position="1924"/>
    </location>
</feature>
<accession>A0ABY6L3B8</accession>
<gene>
    <name evidence="5" type="ORF">LAZ67_12000541</name>
</gene>
<feature type="repeat" description="LDL-receptor class B" evidence="2">
    <location>
        <begin position="1925"/>
        <end position="1968"/>
    </location>
</feature>
<dbReference type="SUPFAM" id="SSF63825">
    <property type="entry name" value="YWTD domain"/>
    <property type="match status" value="5"/>
</dbReference>
<evidence type="ECO:0000313" key="5">
    <source>
        <dbReference type="EMBL" id="UYV74687.1"/>
    </source>
</evidence>
<dbReference type="PROSITE" id="PS01186">
    <property type="entry name" value="EGF_2"/>
    <property type="match status" value="1"/>
</dbReference>
<organism evidence="5 6">
    <name type="scientific">Cordylochernes scorpioides</name>
    <dbReference type="NCBI Taxonomy" id="51811"/>
    <lineage>
        <taxon>Eukaryota</taxon>
        <taxon>Metazoa</taxon>
        <taxon>Ecdysozoa</taxon>
        <taxon>Arthropoda</taxon>
        <taxon>Chelicerata</taxon>
        <taxon>Arachnida</taxon>
        <taxon>Pseudoscorpiones</taxon>
        <taxon>Cheliferoidea</taxon>
        <taxon>Chernetidae</taxon>
        <taxon>Cordylochernes</taxon>
    </lineage>
</organism>
<feature type="region of interest" description="Disordered" evidence="3">
    <location>
        <begin position="1107"/>
        <end position="1159"/>
    </location>
</feature>
<keyword evidence="1" id="KW-0245">EGF-like domain</keyword>
<dbReference type="SMART" id="SM00135">
    <property type="entry name" value="LY"/>
    <property type="match status" value="24"/>
</dbReference>
<feature type="repeat" description="LDL-receptor class B" evidence="2">
    <location>
        <begin position="236"/>
        <end position="278"/>
    </location>
</feature>
<protein>
    <submittedName>
        <fullName evidence="5">LRP4</fullName>
    </submittedName>
</protein>
<dbReference type="PROSITE" id="PS51120">
    <property type="entry name" value="LDLRB"/>
    <property type="match status" value="11"/>
</dbReference>
<dbReference type="Pfam" id="PF00058">
    <property type="entry name" value="Ldl_recept_b"/>
    <property type="match status" value="9"/>
</dbReference>
<reference evidence="5 6" key="1">
    <citation type="submission" date="2022-01" db="EMBL/GenBank/DDBJ databases">
        <title>A chromosomal length assembly of Cordylochernes scorpioides.</title>
        <authorList>
            <person name="Zeh D."/>
            <person name="Zeh J."/>
        </authorList>
    </citation>
    <scope>NUCLEOTIDE SEQUENCE [LARGE SCALE GENOMIC DNA]</scope>
    <source>
        <strain evidence="5">IN4F17</strain>
        <tissue evidence="5">Whole Body</tissue>
    </source>
</reference>
<feature type="compositionally biased region" description="Low complexity" evidence="3">
    <location>
        <begin position="54"/>
        <end position="70"/>
    </location>
</feature>
<dbReference type="InterPro" id="IPR000742">
    <property type="entry name" value="EGF"/>
</dbReference>
<feature type="repeat" description="LDL-receptor class B" evidence="2">
    <location>
        <begin position="651"/>
        <end position="694"/>
    </location>
</feature>
<dbReference type="PANTHER" id="PTHR46513">
    <property type="entry name" value="VITELLOGENIN RECEPTOR-LIKE PROTEIN-RELATED-RELATED"/>
    <property type="match status" value="1"/>
</dbReference>
<feature type="repeat" description="LDL-receptor class B" evidence="2">
    <location>
        <begin position="1659"/>
        <end position="1698"/>
    </location>
</feature>
<evidence type="ECO:0000256" key="2">
    <source>
        <dbReference type="PROSITE-ProRule" id="PRU00461"/>
    </source>
</evidence>
<evidence type="ECO:0000259" key="4">
    <source>
        <dbReference type="PROSITE" id="PS01186"/>
    </source>
</evidence>
<dbReference type="InterPro" id="IPR000033">
    <property type="entry name" value="LDLR_classB_rpt"/>
</dbReference>
<evidence type="ECO:0000256" key="1">
    <source>
        <dbReference type="ARBA" id="ARBA00022536"/>
    </source>
</evidence>
<feature type="domain" description="EGF-like" evidence="4">
    <location>
        <begin position="172"/>
        <end position="187"/>
    </location>
</feature>
<feature type="region of interest" description="Disordered" evidence="3">
    <location>
        <begin position="49"/>
        <end position="73"/>
    </location>
</feature>
<dbReference type="InterPro" id="IPR009030">
    <property type="entry name" value="Growth_fac_rcpt_cys_sf"/>
</dbReference>
<dbReference type="InterPro" id="IPR050778">
    <property type="entry name" value="Cueball_EGF_LRP_Nidogen"/>
</dbReference>
<sequence length="2134" mass="236124">MRLTLLALPHPEHLVLSQPVYITSGSIVRPVIREVFSIIGQTCSPGSFQLVSKTTPSPSPQRRSTRSTTSCHNHHVPVLHDQSVCPPLGLPHPFSLAVFEDVLYWTDWRNKSIQSANKWTGTEQNVTSIRAGLHLPMDVKVVHPLRQPPAPDPCLNNCSHLCLPSSPTSFTCHCPDGFPLLSDNQTCLTELEQFVAVARREDIRWVCLACPPAGRMAVAVPLRHVGSASGLDWRGGSLVWTDVSRRTVSEALWTGASQRTLLGAGLDAPAGLAVDWLTGLIYWVDQGRIEVASSAYRAVLIWDALIQPRDIAVDPALRQMVWTDLGNASVTPRLERAAMDGSDRRILLESNLTWPCGLSLQDGRVFWADNKRDVLESCNMDGGERQVLPVGEVSRPLGMAVWADLVVWAEPGGLRMAEWASGAGRQDLLRADMEGVVALRVVHRDREATPLVNPCRARNGGCSHLCLLRPSGRSCACPTGVLMGLDGRTCAPGMERYLVAARRNDIRLFSLDVPYLIPVVLPLPQEGELSAMDVDTTQGAVYWASRQKIQRARLQGGVAGLERAETVAGRGLGEVAGLAVDAAARLLYWADSGLRRLMACRLAECGALWRTVLVWEGLESPRAVALACSAGWVWLDLIVGESNATCVGVDKLMFWADWGNSPRLERADMDGTHRRTLVSSGVGWPNGLTADPTHLYWSDARADVSDISHLLLVLAYNYYNRKDTEINMVPVIPRYYNRKDTEINMVPVIPRYYNRKDTEKINMAPVMPRYRYYSRKDTEKISMAPVIPVRRYNYYNRKDTEKFSMAPVIPVRRYKLYNRKDTEKISMAPVIPVRRYNYYNRKDTEKIIMAPVIPVRRYKLYNRKNTEKISMAPVIPVRRYNYYNRKNTEKIDMAPVIPRYNYYNRNDTEKISMAPVIPVRRYNYYNRKDTEKINMAPVIPRYNYYNRNDTEKISMAPVIPRYNYYNRNDTEKISMAPVIEKALHDGTQRTVIVRGAQHPYGLALDSSGALYWGDWESRSLLRQFPGANSTETVRGKLPGLLDLRAVDSSNGIVRPSSPIRTPVGQAQDLPDGLSRQRWEQPPLRALQGLTRGVASLSRWTTLKATTPSMSARSRSCRPAPDAHSAILSPPGSAHTTRSAHTAIPRGRETSPTGRPLESPCGTDNGGCSHLCLRNSTGPSCACPTGILRRTSLTCDTLPSQFLVFACRGSLRRISLDTPDLTDVSLAVQDVYNVVAVDFHWGRQELIFADLSLDAIRVSGLSGESPRTVVTSQVAADGLAVDWVADNLYWTDSGRDSLSVARLDGTSRKTLLTEGLAEPRAIAVLPRKGYLLWTDWGEPAKIERAHLDGSSRRAVITQNLGWPNGLALDSAGRRMFWADAKLDRIESADLAGKHRQCLVEGAAHPFGITLDSMFVYWTDWQTKSIERADKNTGSHRSVLRDGIEYLMEIKMVHDSRQTDTVTIPTHKRMMDAGSNPCGRNNGGCSHLCLYHGQGVTCACPDKPDNRTCLTGQLRHVCMPPHTHGAVYWASRQKIQRARLQGGVAGLERAETVAGRGLGEVAGLAVDAAARLLYWADSGLRRLMACRLAECGALWRTVLVWEGLESPRAVALACSAGLMFWADWGNSPRLERADMDGTHRRTLVSSGVGWPNGLTADPTHLYWSDARADVIEKALHDGTQRTVIVRGAQHPYGLALDSSGALYWGDWESRSLLRQFPGANSTETVRGKLPGLLDLRAVDSSNESEGRTLNDAGPLESPCGTDNGGCSHLCLRNSTGPSCACPTGILRRTSLTCDTLPSQFLVFACRGSLRRISLDTPDLTDVSLAVQDVYNVVAVDFHWGRQELIFADLSLDAIRVSGLSGESPRTVVTSQVAADGLAVDWVADNLYWTDSGRDSLSVARLDGTSRKTLLTEGLAEPRAIAVLPRKGYLLWTDWGEPAKIERAHLDGSSRRAVITQNLGWPNGLALDSAGRRMFWADAKLDRIESADLAGKHRQCLVEGAAHPFGITLDSMFVYWTDWQTKSIERADKNTGSHRSVLRDGIEYLMEIKMVHDSRQTGSNPCGRNNGGCSHLCLYHGQGVTCACPDKPDNRTCLTGQLRHCRRVFLHRSLQCGRTVVAGVKPTARDTRAPALNNHTV</sequence>
<feature type="repeat" description="LDL-receptor class B" evidence="2">
    <location>
        <begin position="1969"/>
        <end position="2010"/>
    </location>
</feature>
<keyword evidence="6" id="KW-1185">Reference proteome</keyword>
<feature type="repeat" description="LDL-receptor class B" evidence="2">
    <location>
        <begin position="1372"/>
        <end position="1413"/>
    </location>
</feature>
<dbReference type="SUPFAM" id="SSF57184">
    <property type="entry name" value="Growth factor receptor domain"/>
    <property type="match status" value="1"/>
</dbReference>